<sequence>MTPLLRTGLLIAALMFAASAAAVALRPTHKLADAGPKVDLEAMIPKQFGDWRVDDSIAPVLPAPDVQAKLDKIYNQTLARTYVNGRGQRVMLSIAYGGDQSDSMQVHLPEVCYAAQGFDVRKARLGQIATNYGVLPVKRLVAALNNRVEPITYWITVGDQVVNAGYKRKLAQIRYGITGSVPDGILVRASSIERDEQNAYAMQEAFLRELLASMPPEARARLGGSSESKG</sequence>
<keyword evidence="1" id="KW-0732">Signal</keyword>
<dbReference type="Pfam" id="PF11984">
    <property type="entry name" value="DUF3485"/>
    <property type="match status" value="1"/>
</dbReference>
<evidence type="ECO:0000313" key="4">
    <source>
        <dbReference type="Proteomes" id="UP000662914"/>
    </source>
</evidence>
<evidence type="ECO:0000259" key="2">
    <source>
        <dbReference type="Pfam" id="PF11984"/>
    </source>
</evidence>
<name>A0A809R2C5_9PROT</name>
<dbReference type="AlphaFoldDB" id="A0A809R2C5"/>
<dbReference type="KEGG" id="ddz:DSYM_24280"/>
<gene>
    <name evidence="3" type="ORF">DSYM_24280</name>
</gene>
<dbReference type="InterPro" id="IPR014263">
    <property type="entry name" value="Methanolan_biosynth_EpsI"/>
</dbReference>
<dbReference type="NCBIfam" id="TIGR02914">
    <property type="entry name" value="EpsI_fam"/>
    <property type="match status" value="1"/>
</dbReference>
<organism evidence="3 4">
    <name type="scientific">Candidatus Desulfobacillus denitrificans</name>
    <dbReference type="NCBI Taxonomy" id="2608985"/>
    <lineage>
        <taxon>Bacteria</taxon>
        <taxon>Pseudomonadati</taxon>
        <taxon>Pseudomonadota</taxon>
        <taxon>Betaproteobacteria</taxon>
        <taxon>Candidatus Desulfobacillus</taxon>
    </lineage>
</organism>
<accession>A0A809R2C5</accession>
<reference evidence="3" key="1">
    <citation type="journal article" name="DNA Res.">
        <title>The physiological potential of anammox bacteria as revealed by their core genome structure.</title>
        <authorList>
            <person name="Okubo T."/>
            <person name="Toyoda A."/>
            <person name="Fukuhara K."/>
            <person name="Uchiyama I."/>
            <person name="Harigaya Y."/>
            <person name="Kuroiwa M."/>
            <person name="Suzuki T."/>
            <person name="Murakami Y."/>
            <person name="Suwa Y."/>
            <person name="Takami H."/>
        </authorList>
    </citation>
    <scope>NUCLEOTIDE SEQUENCE</scope>
    <source>
        <strain evidence="3">317325-3</strain>
    </source>
</reference>
<feature type="signal peptide" evidence="1">
    <location>
        <begin position="1"/>
        <end position="24"/>
    </location>
</feature>
<dbReference type="EMBL" id="AP021857">
    <property type="protein sequence ID" value="BBO21729.1"/>
    <property type="molecule type" value="Genomic_DNA"/>
</dbReference>
<feature type="chain" id="PRO_5035222499" evidence="1">
    <location>
        <begin position="25"/>
        <end position="230"/>
    </location>
</feature>
<dbReference type="Proteomes" id="UP000662914">
    <property type="component" value="Chromosome"/>
</dbReference>
<feature type="domain" description="Methanolan biosynthesis EpsI" evidence="2">
    <location>
        <begin position="9"/>
        <end position="216"/>
    </location>
</feature>
<protein>
    <submittedName>
        <fullName evidence="3">EpsI family protein</fullName>
    </submittedName>
</protein>
<evidence type="ECO:0000313" key="3">
    <source>
        <dbReference type="EMBL" id="BBO21729.1"/>
    </source>
</evidence>
<dbReference type="NCBIfam" id="NF045609">
    <property type="entry name" value="EpsI_type_B"/>
    <property type="match status" value="1"/>
</dbReference>
<proteinExistence type="predicted"/>
<evidence type="ECO:0000256" key="1">
    <source>
        <dbReference type="SAM" id="SignalP"/>
    </source>
</evidence>
<dbReference type="InterPro" id="IPR054653">
    <property type="entry name" value="EpsI_type_B_pred"/>
</dbReference>